<sequence>MERYDSSQHNHIGYYEDGYDLELIAYKKINESVWDAYIPEYEAGSFCEQVKKKGLGEYI</sequence>
<reference evidence="1 2" key="1">
    <citation type="submission" date="2014-04" db="EMBL/GenBank/DDBJ databases">
        <authorList>
            <person name="Bishop-Lilly K.A."/>
            <person name="Broomall S.M."/>
            <person name="Chain P.S."/>
            <person name="Chertkov O."/>
            <person name="Coyne S.R."/>
            <person name="Daligault H.E."/>
            <person name="Davenport K.W."/>
            <person name="Erkkila T."/>
            <person name="Frey K.G."/>
            <person name="Gibbons H.S."/>
            <person name="Gu W."/>
            <person name="Jaissle J."/>
            <person name="Johnson S.L."/>
            <person name="Koroleva G.I."/>
            <person name="Ladner J.T."/>
            <person name="Lo C.-C."/>
            <person name="Minogue T.D."/>
            <person name="Munk C."/>
            <person name="Palacios G.F."/>
            <person name="Redden C.L."/>
            <person name="Rosenzweig C.N."/>
            <person name="Scholz M.B."/>
            <person name="Teshima H."/>
            <person name="Xu Y."/>
        </authorList>
    </citation>
    <scope>NUCLEOTIDE SEQUENCE [LARGE SCALE GENOMIC DNA]</scope>
    <source>
        <strain evidence="1 2">BHP</strain>
    </source>
</reference>
<organism evidence="1 2">
    <name type="scientific">Bacillus clarus</name>
    <dbReference type="NCBI Taxonomy" id="2338372"/>
    <lineage>
        <taxon>Bacteria</taxon>
        <taxon>Bacillati</taxon>
        <taxon>Bacillota</taxon>
        <taxon>Bacilli</taxon>
        <taxon>Bacillales</taxon>
        <taxon>Bacillaceae</taxon>
        <taxon>Bacillus</taxon>
        <taxon>Bacillus cereus group</taxon>
    </lineage>
</organism>
<dbReference type="Pfam" id="PF13143">
    <property type="entry name" value="DUF3986"/>
    <property type="match status" value="1"/>
</dbReference>
<gene>
    <name evidence="1" type="ORF">DJ93_4083</name>
</gene>
<accession>A0A090YTQ0</accession>
<dbReference type="EMBL" id="JMQC01000008">
    <property type="protein sequence ID" value="KFN02239.1"/>
    <property type="molecule type" value="Genomic_DNA"/>
</dbReference>
<proteinExistence type="predicted"/>
<name>A0A090YTQ0_9BACI</name>
<dbReference type="InterPro" id="IPR025047">
    <property type="entry name" value="DUF3986"/>
</dbReference>
<evidence type="ECO:0008006" key="3">
    <source>
        <dbReference type="Google" id="ProtNLM"/>
    </source>
</evidence>
<evidence type="ECO:0000313" key="1">
    <source>
        <dbReference type="EMBL" id="KFN02239.1"/>
    </source>
</evidence>
<protein>
    <recommendedName>
        <fullName evidence="3">DUF3986 family protein</fullName>
    </recommendedName>
</protein>
<dbReference type="PATRIC" id="fig|1405.8.peg.4192"/>
<evidence type="ECO:0000313" key="2">
    <source>
        <dbReference type="Proteomes" id="UP000029389"/>
    </source>
</evidence>
<comment type="caution">
    <text evidence="1">The sequence shown here is derived from an EMBL/GenBank/DDBJ whole genome shotgun (WGS) entry which is preliminary data.</text>
</comment>
<dbReference type="Proteomes" id="UP000029389">
    <property type="component" value="Unassembled WGS sequence"/>
</dbReference>
<dbReference type="AlphaFoldDB" id="A0A090YTQ0"/>